<evidence type="ECO:0000256" key="5">
    <source>
        <dbReference type="ARBA" id="ARBA00022989"/>
    </source>
</evidence>
<keyword evidence="5 7" id="KW-1133">Transmembrane helix</keyword>
<reference evidence="9 10" key="1">
    <citation type="submission" date="2019-08" db="EMBL/GenBank/DDBJ databases">
        <title>Arthrobacter sp. nov., isolated from plateau pika and Tibetan wild ass.</title>
        <authorList>
            <person name="Ge Y."/>
        </authorList>
    </citation>
    <scope>NUCLEOTIDE SEQUENCE [LARGE SCALE GENOMIC DNA]</scope>
    <source>
        <strain evidence="9 10">785</strain>
    </source>
</reference>
<feature type="domain" description="Major facilitator superfamily (MFS) profile" evidence="8">
    <location>
        <begin position="23"/>
        <end position="410"/>
    </location>
</feature>
<feature type="transmembrane region" description="Helical" evidence="7">
    <location>
        <begin position="29"/>
        <end position="53"/>
    </location>
</feature>
<evidence type="ECO:0000313" key="9">
    <source>
        <dbReference type="EMBL" id="KAD4060401.1"/>
    </source>
</evidence>
<dbReference type="PANTHER" id="PTHR23517:SF13">
    <property type="entry name" value="MAJOR FACILITATOR SUPERFAMILY MFS_1"/>
    <property type="match status" value="1"/>
</dbReference>
<keyword evidence="3" id="KW-1003">Cell membrane</keyword>
<dbReference type="InterPro" id="IPR050171">
    <property type="entry name" value="MFS_Transporters"/>
</dbReference>
<evidence type="ECO:0000313" key="10">
    <source>
        <dbReference type="Proteomes" id="UP000326852"/>
    </source>
</evidence>
<evidence type="ECO:0000256" key="3">
    <source>
        <dbReference type="ARBA" id="ARBA00022475"/>
    </source>
</evidence>
<proteinExistence type="predicted"/>
<feature type="transmembrane region" description="Helical" evidence="7">
    <location>
        <begin position="361"/>
        <end position="381"/>
    </location>
</feature>
<accession>A0A5N6MVX5</accession>
<name>A0A5N6MVX5_9MICC</name>
<dbReference type="AlphaFoldDB" id="A0A5N6MVX5"/>
<dbReference type="InterPro" id="IPR011701">
    <property type="entry name" value="MFS"/>
</dbReference>
<feature type="transmembrane region" description="Helical" evidence="7">
    <location>
        <begin position="387"/>
        <end position="406"/>
    </location>
</feature>
<keyword evidence="4 7" id="KW-0812">Transmembrane</keyword>
<dbReference type="GO" id="GO:0022857">
    <property type="term" value="F:transmembrane transporter activity"/>
    <property type="evidence" value="ECO:0007669"/>
    <property type="project" value="InterPro"/>
</dbReference>
<dbReference type="InterPro" id="IPR036259">
    <property type="entry name" value="MFS_trans_sf"/>
</dbReference>
<comment type="caution">
    <text evidence="9">The sequence shown here is derived from an EMBL/GenBank/DDBJ whole genome shotgun (WGS) entry which is preliminary data.</text>
</comment>
<feature type="transmembrane region" description="Helical" evidence="7">
    <location>
        <begin position="184"/>
        <end position="201"/>
    </location>
</feature>
<dbReference type="Pfam" id="PF07690">
    <property type="entry name" value="MFS_1"/>
    <property type="match status" value="1"/>
</dbReference>
<evidence type="ECO:0000256" key="6">
    <source>
        <dbReference type="ARBA" id="ARBA00023136"/>
    </source>
</evidence>
<protein>
    <submittedName>
        <fullName evidence="9">MFS transporter</fullName>
    </submittedName>
</protein>
<dbReference type="InterPro" id="IPR020846">
    <property type="entry name" value="MFS_dom"/>
</dbReference>
<dbReference type="GO" id="GO:0005886">
    <property type="term" value="C:plasma membrane"/>
    <property type="evidence" value="ECO:0007669"/>
    <property type="project" value="UniProtKB-SubCell"/>
</dbReference>
<gene>
    <name evidence="9" type="ORF">GD627_04985</name>
</gene>
<dbReference type="Gene3D" id="1.20.1250.20">
    <property type="entry name" value="MFS general substrate transporter like domains"/>
    <property type="match status" value="1"/>
</dbReference>
<dbReference type="Proteomes" id="UP000326852">
    <property type="component" value="Unassembled WGS sequence"/>
</dbReference>
<dbReference type="RefSeq" id="WP_146361213.1">
    <property type="nucleotide sequence ID" value="NZ_VOAL01000001.1"/>
</dbReference>
<keyword evidence="6 7" id="KW-0472">Membrane</keyword>
<dbReference type="PANTHER" id="PTHR23517">
    <property type="entry name" value="RESISTANCE PROTEIN MDTM, PUTATIVE-RELATED-RELATED"/>
    <property type="match status" value="1"/>
</dbReference>
<evidence type="ECO:0000259" key="8">
    <source>
        <dbReference type="PROSITE" id="PS50850"/>
    </source>
</evidence>
<comment type="subcellular location">
    <subcellularLocation>
        <location evidence="1">Cell membrane</location>
        <topology evidence="1">Multi-pass membrane protein</topology>
    </subcellularLocation>
</comment>
<feature type="transmembrane region" description="Helical" evidence="7">
    <location>
        <begin position="266"/>
        <end position="286"/>
    </location>
</feature>
<evidence type="ECO:0000256" key="2">
    <source>
        <dbReference type="ARBA" id="ARBA00022448"/>
    </source>
</evidence>
<keyword evidence="10" id="KW-1185">Reference proteome</keyword>
<evidence type="ECO:0000256" key="4">
    <source>
        <dbReference type="ARBA" id="ARBA00022692"/>
    </source>
</evidence>
<dbReference type="PROSITE" id="PS50850">
    <property type="entry name" value="MFS"/>
    <property type="match status" value="1"/>
</dbReference>
<dbReference type="SUPFAM" id="SSF103473">
    <property type="entry name" value="MFS general substrate transporter"/>
    <property type="match status" value="1"/>
</dbReference>
<organism evidence="9 10">
    <name type="scientific">Arthrobacter yangruifuii</name>
    <dbReference type="NCBI Taxonomy" id="2606616"/>
    <lineage>
        <taxon>Bacteria</taxon>
        <taxon>Bacillati</taxon>
        <taxon>Actinomycetota</taxon>
        <taxon>Actinomycetes</taxon>
        <taxon>Micrococcales</taxon>
        <taxon>Micrococcaceae</taxon>
        <taxon>Arthrobacter</taxon>
    </lineage>
</organism>
<sequence>MTVLSELRMQPAAARTRRKEWDAAIRPRLILTIAVMGTLLIGANLATPLYPLLGESLGLSYFGVTLAFASYVLVLVAGLLLVGHWSDYIGRRAAMVVAGVVSLAGGLIFGTATGVGALMLGRALQGASVALATGASSAALRELLPHRPEWATRFTLLVSAGGVAAGPVIGGLLSLLPFPTMTPFLIHSAVLAALLIPLCMLKARPAISLPEGGALAMLRPRKPAVSHRARTQFWIASTTGFLSFAAFGFCLSLAPTYFSSIAGTTWRPAIGLLAALALGASAVSQLTGIRGRYTAPVGLAAMGTGIALIPAAGATGSLLLLTVACLLAGFGQGMAFRVVFNEVAAAVEAAEHARIISTVYVITYLGSAIPVLGLGAAGGIWGLEISVAWFSGLITAACLTLAVLSLRRNRRRITAG</sequence>
<feature type="transmembrane region" description="Helical" evidence="7">
    <location>
        <begin position="233"/>
        <end position="254"/>
    </location>
</feature>
<feature type="transmembrane region" description="Helical" evidence="7">
    <location>
        <begin position="156"/>
        <end position="178"/>
    </location>
</feature>
<keyword evidence="2" id="KW-0813">Transport</keyword>
<evidence type="ECO:0000256" key="1">
    <source>
        <dbReference type="ARBA" id="ARBA00004651"/>
    </source>
</evidence>
<dbReference type="EMBL" id="VTFX01000001">
    <property type="protein sequence ID" value="KAD4060401.1"/>
    <property type="molecule type" value="Genomic_DNA"/>
</dbReference>
<feature type="transmembrane region" description="Helical" evidence="7">
    <location>
        <begin position="59"/>
        <end position="82"/>
    </location>
</feature>
<evidence type="ECO:0000256" key="7">
    <source>
        <dbReference type="SAM" id="Phobius"/>
    </source>
</evidence>
<feature type="transmembrane region" description="Helical" evidence="7">
    <location>
        <begin position="94"/>
        <end position="120"/>
    </location>
</feature>
<dbReference type="OrthoDB" id="3177957at2"/>